<sequence>MISSIPKWMITLFGNKLSPNVTVIEITFLSLQIKKIRFQGDISEWDFSIGYASVIRVSETEFRNYTVAYHNKENGVFDIIFHIHGNGVGSKFIESLKVSDKLFISPPRGKKLYEQNEQQQFFFGDETSLGVAFAILPLLKKNNHQFQFYFELDEENKSVPELLELENYTVFTKNNSFRNEKWLNTLPLFQTQEWNIANFALVGNAKSVQTFRKVLKDKKQGNIYSQGYWLEGKKGL</sequence>
<gene>
    <name evidence="2" type="ORF">QW060_05290</name>
    <name evidence="3" type="ORF">QW060_26305</name>
</gene>
<protein>
    <submittedName>
        <fullName evidence="2">FAD-binding oxidoreductase</fullName>
    </submittedName>
</protein>
<organism evidence="2 4">
    <name type="scientific">Paenimyroides ceti</name>
    <dbReference type="NCBI Taxonomy" id="395087"/>
    <lineage>
        <taxon>Bacteria</taxon>
        <taxon>Pseudomonadati</taxon>
        <taxon>Bacteroidota</taxon>
        <taxon>Flavobacteriia</taxon>
        <taxon>Flavobacteriales</taxon>
        <taxon>Flavobacteriaceae</taxon>
        <taxon>Paenimyroides</taxon>
    </lineage>
</organism>
<dbReference type="EMBL" id="JAUFQU010000001">
    <property type="protein sequence ID" value="MDN3706541.1"/>
    <property type="molecule type" value="Genomic_DNA"/>
</dbReference>
<dbReference type="InterPro" id="IPR017927">
    <property type="entry name" value="FAD-bd_FR_type"/>
</dbReference>
<proteinExistence type="predicted"/>
<reference evidence="4" key="2">
    <citation type="journal article" date="2019" name="Int. J. Syst. Evol. Microbiol.">
        <title>The Global Catalogue of Microorganisms (GCM) 10K type strain sequencing project: providing services to taxonomists for standard genome sequencing and annotation.</title>
        <authorList>
            <consortium name="The Broad Institute Genomics Platform"/>
            <consortium name="The Broad Institute Genome Sequencing Center for Infectious Disease"/>
            <person name="Wu L."/>
            <person name="Ma J."/>
        </authorList>
    </citation>
    <scope>NUCLEOTIDE SEQUENCE [LARGE SCALE GENOMIC DNA]</scope>
    <source>
        <strain evidence="4">CECT 7184</strain>
    </source>
</reference>
<dbReference type="InterPro" id="IPR017938">
    <property type="entry name" value="Riboflavin_synthase-like_b-brl"/>
</dbReference>
<name>A0ABT8CQT5_9FLAO</name>
<evidence type="ECO:0000259" key="1">
    <source>
        <dbReference type="PROSITE" id="PS51384"/>
    </source>
</evidence>
<keyword evidence="4" id="KW-1185">Reference proteome</keyword>
<dbReference type="InterPro" id="IPR008333">
    <property type="entry name" value="Cbr1-like_FAD-bd_dom"/>
</dbReference>
<evidence type="ECO:0000313" key="3">
    <source>
        <dbReference type="EMBL" id="MDN3710343.1"/>
    </source>
</evidence>
<accession>A0ABT8CQT5</accession>
<feature type="domain" description="FAD-binding FR-type" evidence="1">
    <location>
        <begin position="16"/>
        <end position="114"/>
    </location>
</feature>
<dbReference type="Gene3D" id="2.40.30.10">
    <property type="entry name" value="Translation factors"/>
    <property type="match status" value="1"/>
</dbReference>
<dbReference type="RefSeq" id="WP_290362609.1">
    <property type="nucleotide sequence ID" value="NZ_JAUFQU010000001.1"/>
</dbReference>
<reference evidence="2" key="3">
    <citation type="submission" date="2023-06" db="EMBL/GenBank/DDBJ databases">
        <authorList>
            <person name="Lucena T."/>
            <person name="Sun Q."/>
        </authorList>
    </citation>
    <scope>NUCLEOTIDE SEQUENCE</scope>
    <source>
        <strain evidence="2">CECT 7184</strain>
    </source>
</reference>
<reference evidence="2" key="1">
    <citation type="journal article" date="2014" name="Int. J. Syst. Evol. Microbiol.">
        <title>Complete genome of a new Firmicutes species belonging to the dominant human colonic microbiota ('Ruminococcus bicirculans') reveals two chromosomes and a selective capacity to utilize plant glucans.</title>
        <authorList>
            <consortium name="NISC Comparative Sequencing Program"/>
            <person name="Wegmann U."/>
            <person name="Louis P."/>
            <person name="Goesmann A."/>
            <person name="Henrissat B."/>
            <person name="Duncan S.H."/>
            <person name="Flint H.J."/>
        </authorList>
    </citation>
    <scope>NUCLEOTIDE SEQUENCE</scope>
    <source>
        <strain evidence="2">CECT 7184</strain>
    </source>
</reference>
<evidence type="ECO:0000313" key="2">
    <source>
        <dbReference type="EMBL" id="MDN3706541.1"/>
    </source>
</evidence>
<dbReference type="Proteomes" id="UP001242368">
    <property type="component" value="Unassembled WGS sequence"/>
</dbReference>
<dbReference type="Pfam" id="PF00970">
    <property type="entry name" value="FAD_binding_6"/>
    <property type="match status" value="1"/>
</dbReference>
<comment type="caution">
    <text evidence="2">The sequence shown here is derived from an EMBL/GenBank/DDBJ whole genome shotgun (WGS) entry which is preliminary data.</text>
</comment>
<dbReference type="SUPFAM" id="SSF63380">
    <property type="entry name" value="Riboflavin synthase domain-like"/>
    <property type="match status" value="1"/>
</dbReference>
<dbReference type="EMBL" id="JAUFQU010000084">
    <property type="protein sequence ID" value="MDN3710343.1"/>
    <property type="molecule type" value="Genomic_DNA"/>
</dbReference>
<evidence type="ECO:0000313" key="4">
    <source>
        <dbReference type="Proteomes" id="UP001242368"/>
    </source>
</evidence>
<dbReference type="PROSITE" id="PS51384">
    <property type="entry name" value="FAD_FR"/>
    <property type="match status" value="1"/>
</dbReference>